<evidence type="ECO:0000313" key="1">
    <source>
        <dbReference type="EMBL" id="GGF93258.1"/>
    </source>
</evidence>
<gene>
    <name evidence="1" type="ORF">GCM10007304_03880</name>
</gene>
<keyword evidence="2" id="KW-1185">Reference proteome</keyword>
<comment type="caution">
    <text evidence="1">The sequence shown here is derived from an EMBL/GenBank/DDBJ whole genome shotgun (WGS) entry which is preliminary data.</text>
</comment>
<dbReference type="AlphaFoldDB" id="A0A917CPL8"/>
<reference evidence="1" key="2">
    <citation type="submission" date="2020-09" db="EMBL/GenBank/DDBJ databases">
        <authorList>
            <person name="Sun Q."/>
            <person name="Sedlacek I."/>
        </authorList>
    </citation>
    <scope>NUCLEOTIDE SEQUENCE</scope>
    <source>
        <strain evidence="1">CCM 7905</strain>
    </source>
</reference>
<dbReference type="EMBL" id="BMCU01000001">
    <property type="protein sequence ID" value="GGF93258.1"/>
    <property type="molecule type" value="Genomic_DNA"/>
</dbReference>
<proteinExistence type="predicted"/>
<accession>A0A917CPL8</accession>
<organism evidence="1 2">
    <name type="scientific">Rhodococcoides trifolii</name>
    <dbReference type="NCBI Taxonomy" id="908250"/>
    <lineage>
        <taxon>Bacteria</taxon>
        <taxon>Bacillati</taxon>
        <taxon>Actinomycetota</taxon>
        <taxon>Actinomycetes</taxon>
        <taxon>Mycobacteriales</taxon>
        <taxon>Nocardiaceae</taxon>
        <taxon>Rhodococcoides</taxon>
    </lineage>
</organism>
<evidence type="ECO:0000313" key="2">
    <source>
        <dbReference type="Proteomes" id="UP000654257"/>
    </source>
</evidence>
<reference evidence="1" key="1">
    <citation type="journal article" date="2014" name="Int. J. Syst. Evol. Microbiol.">
        <title>Complete genome sequence of Corynebacterium casei LMG S-19264T (=DSM 44701T), isolated from a smear-ripened cheese.</title>
        <authorList>
            <consortium name="US DOE Joint Genome Institute (JGI-PGF)"/>
            <person name="Walter F."/>
            <person name="Albersmeier A."/>
            <person name="Kalinowski J."/>
            <person name="Ruckert C."/>
        </authorList>
    </citation>
    <scope>NUCLEOTIDE SEQUENCE</scope>
    <source>
        <strain evidence="1">CCM 7905</strain>
    </source>
</reference>
<protein>
    <submittedName>
        <fullName evidence="1">Uncharacterized protein</fullName>
    </submittedName>
</protein>
<dbReference type="RefSeq" id="WP_188543018.1">
    <property type="nucleotide sequence ID" value="NZ_BMCU01000001.1"/>
</dbReference>
<name>A0A917CPL8_9NOCA</name>
<sequence length="114" mass="11813">MRAALLPGAVGVVGGSARNSNSLALAQTPQHIMEFGGRGSGATCRLHDAHSLVERARAGGVDGGAGERGDEQSVDHCHVVRVERHPMHDARSPIPSAVPVTGEVHGLVVGMQQR</sequence>
<dbReference type="Proteomes" id="UP000654257">
    <property type="component" value="Unassembled WGS sequence"/>
</dbReference>